<keyword evidence="1" id="KW-0560">Oxidoreductase</keyword>
<dbReference type="RefSeq" id="XP_045959771.1">
    <property type="nucleotide sequence ID" value="XM_046095672.1"/>
</dbReference>
<dbReference type="AlphaFoldDB" id="A0A9P8ZY06"/>
<name>A0A9P8ZY06_9PEZI</name>
<evidence type="ECO:0000256" key="1">
    <source>
        <dbReference type="ARBA" id="ARBA00023002"/>
    </source>
</evidence>
<evidence type="ECO:0000259" key="3">
    <source>
        <dbReference type="Pfam" id="PF01370"/>
    </source>
</evidence>
<evidence type="ECO:0000256" key="2">
    <source>
        <dbReference type="ARBA" id="ARBA00023445"/>
    </source>
</evidence>
<dbReference type="GO" id="GO:0016616">
    <property type="term" value="F:oxidoreductase activity, acting on the CH-OH group of donors, NAD or NADP as acceptor"/>
    <property type="evidence" value="ECO:0007669"/>
    <property type="project" value="TreeGrafter"/>
</dbReference>
<dbReference type="InterPro" id="IPR036291">
    <property type="entry name" value="NAD(P)-bd_dom_sf"/>
</dbReference>
<organism evidence="4 5">
    <name type="scientific">Truncatella angustata</name>
    <dbReference type="NCBI Taxonomy" id="152316"/>
    <lineage>
        <taxon>Eukaryota</taxon>
        <taxon>Fungi</taxon>
        <taxon>Dikarya</taxon>
        <taxon>Ascomycota</taxon>
        <taxon>Pezizomycotina</taxon>
        <taxon>Sordariomycetes</taxon>
        <taxon>Xylariomycetidae</taxon>
        <taxon>Amphisphaeriales</taxon>
        <taxon>Sporocadaceae</taxon>
        <taxon>Truncatella</taxon>
    </lineage>
</organism>
<protein>
    <recommendedName>
        <fullName evidence="3">NAD-dependent epimerase/dehydratase domain-containing protein</fullName>
    </recommendedName>
</protein>
<dbReference type="Gene3D" id="3.40.50.720">
    <property type="entry name" value="NAD(P)-binding Rossmann-like Domain"/>
    <property type="match status" value="1"/>
</dbReference>
<dbReference type="InterPro" id="IPR050425">
    <property type="entry name" value="NAD(P)_dehydrat-like"/>
</dbReference>
<accession>A0A9P8ZY06</accession>
<dbReference type="EMBL" id="JAGPXC010000003">
    <property type="protein sequence ID" value="KAH6655506.1"/>
    <property type="molecule type" value="Genomic_DNA"/>
</dbReference>
<dbReference type="FunFam" id="3.40.50.720:FF:000191">
    <property type="entry name" value="Methylglyoxal reductase (NADPH-dependent)"/>
    <property type="match status" value="1"/>
</dbReference>
<evidence type="ECO:0000313" key="4">
    <source>
        <dbReference type="EMBL" id="KAH6655506.1"/>
    </source>
</evidence>
<reference evidence="4" key="1">
    <citation type="journal article" date="2021" name="Nat. Commun.">
        <title>Genetic determinants of endophytism in the Arabidopsis root mycobiome.</title>
        <authorList>
            <person name="Mesny F."/>
            <person name="Miyauchi S."/>
            <person name="Thiergart T."/>
            <person name="Pickel B."/>
            <person name="Atanasova L."/>
            <person name="Karlsson M."/>
            <person name="Huettel B."/>
            <person name="Barry K.W."/>
            <person name="Haridas S."/>
            <person name="Chen C."/>
            <person name="Bauer D."/>
            <person name="Andreopoulos W."/>
            <person name="Pangilinan J."/>
            <person name="LaButti K."/>
            <person name="Riley R."/>
            <person name="Lipzen A."/>
            <person name="Clum A."/>
            <person name="Drula E."/>
            <person name="Henrissat B."/>
            <person name="Kohler A."/>
            <person name="Grigoriev I.V."/>
            <person name="Martin F.M."/>
            <person name="Hacquard S."/>
        </authorList>
    </citation>
    <scope>NUCLEOTIDE SEQUENCE</scope>
    <source>
        <strain evidence="4">MPI-SDFR-AT-0073</strain>
    </source>
</reference>
<sequence>MTVNSGQPKGKVLLTGGSGFIASHILDYILEAGYDVVATARSEAKGIQIIEGVEPKHKNHVSYAVVEDISKPNAFDAALQSTPFNYVIHTASPYHMNVVDPVKDFLDPAIKGTTGLLESIKAHAPSVRRVVLTSSSAAMLNPPNHAKVYDETFWAPVSWEDAMIPINTYRCSKVFAEKAAWAFVEKENPNFDLAVINSTYNFGPIQRRLPDLEAMNTSNHRIRDMVLGRMKDKIEPTAPVFTWVDVRDVALSHLRAMSLREAGGHRFYVVSGHFSNKRIADIIRQNFPQLEDLLPPVDTVDDFPDDVYRFNNTKSKEVLKLNYFPLERSVVDTVNSILNHTSAKS</sequence>
<evidence type="ECO:0000313" key="5">
    <source>
        <dbReference type="Proteomes" id="UP000758603"/>
    </source>
</evidence>
<dbReference type="PANTHER" id="PTHR10366">
    <property type="entry name" value="NAD DEPENDENT EPIMERASE/DEHYDRATASE"/>
    <property type="match status" value="1"/>
</dbReference>
<dbReference type="Pfam" id="PF01370">
    <property type="entry name" value="Epimerase"/>
    <property type="match status" value="1"/>
</dbReference>
<comment type="similarity">
    <text evidence="2">Belongs to the NAD(P)-dependent epimerase/dehydratase family. Dihydroflavonol-4-reductase subfamily.</text>
</comment>
<feature type="domain" description="NAD-dependent epimerase/dehydratase" evidence="3">
    <location>
        <begin position="12"/>
        <end position="265"/>
    </location>
</feature>
<dbReference type="OrthoDB" id="2735536at2759"/>
<dbReference type="CDD" id="cd05227">
    <property type="entry name" value="AR_SDR_e"/>
    <property type="match status" value="1"/>
</dbReference>
<dbReference type="GeneID" id="70124565"/>
<comment type="caution">
    <text evidence="4">The sequence shown here is derived from an EMBL/GenBank/DDBJ whole genome shotgun (WGS) entry which is preliminary data.</text>
</comment>
<proteinExistence type="inferred from homology"/>
<dbReference type="PANTHER" id="PTHR10366:SF564">
    <property type="entry name" value="STEROL-4-ALPHA-CARBOXYLATE 3-DEHYDROGENASE, DECARBOXYLATING"/>
    <property type="match status" value="1"/>
</dbReference>
<keyword evidence="5" id="KW-1185">Reference proteome</keyword>
<dbReference type="InterPro" id="IPR001509">
    <property type="entry name" value="Epimerase_deHydtase"/>
</dbReference>
<gene>
    <name evidence="4" type="ORF">BKA67DRAFT_239487</name>
</gene>
<dbReference type="SUPFAM" id="SSF51735">
    <property type="entry name" value="NAD(P)-binding Rossmann-fold domains"/>
    <property type="match status" value="1"/>
</dbReference>
<dbReference type="Proteomes" id="UP000758603">
    <property type="component" value="Unassembled WGS sequence"/>
</dbReference>